<dbReference type="EMBL" id="PJKN01000006">
    <property type="protein sequence ID" value="PNC54017.1"/>
    <property type="molecule type" value="Genomic_DNA"/>
</dbReference>
<gene>
    <name evidence="1" type="ORF">CXU09_10490</name>
</gene>
<proteinExistence type="predicted"/>
<reference evidence="1 2" key="1">
    <citation type="journal article" date="2017" name="BMC Genomics">
        <title>Genome sequencing of 39 Akkermansia muciniphila isolates reveals its population structure, genomic and functional diverisity, and global distribution in mammalian gut microbiotas.</title>
        <authorList>
            <person name="Guo X."/>
            <person name="Li S."/>
            <person name="Zhang J."/>
            <person name="Wu F."/>
            <person name="Li X."/>
            <person name="Wu D."/>
            <person name="Zhang M."/>
            <person name="Ou Z."/>
            <person name="Jie Z."/>
            <person name="Yan Q."/>
            <person name="Li P."/>
            <person name="Yi J."/>
            <person name="Peng Y."/>
        </authorList>
    </citation>
    <scope>NUCLEOTIDE SEQUENCE [LARGE SCALE GENOMIC DNA]</scope>
    <source>
        <strain evidence="1 2">GP43</strain>
    </source>
</reference>
<organism evidence="1 2">
    <name type="scientific">Akkermansia muciniphila</name>
    <dbReference type="NCBI Taxonomy" id="239935"/>
    <lineage>
        <taxon>Bacteria</taxon>
        <taxon>Pseudomonadati</taxon>
        <taxon>Verrucomicrobiota</taxon>
        <taxon>Verrucomicrobiia</taxon>
        <taxon>Verrucomicrobiales</taxon>
        <taxon>Akkermansiaceae</taxon>
        <taxon>Akkermansia</taxon>
    </lineage>
</organism>
<comment type="caution">
    <text evidence="1">The sequence shown here is derived from an EMBL/GenBank/DDBJ whole genome shotgun (WGS) entry which is preliminary data.</text>
</comment>
<dbReference type="Proteomes" id="UP000235914">
    <property type="component" value="Unassembled WGS sequence"/>
</dbReference>
<evidence type="ECO:0000313" key="2">
    <source>
        <dbReference type="Proteomes" id="UP000235914"/>
    </source>
</evidence>
<evidence type="ECO:0000313" key="1">
    <source>
        <dbReference type="EMBL" id="PNC54017.1"/>
    </source>
</evidence>
<name>A0AAP8T8P8_9BACT</name>
<dbReference type="AlphaFoldDB" id="A0AAP8T8P8"/>
<protein>
    <submittedName>
        <fullName evidence="1">Uncharacterized protein</fullName>
    </submittedName>
</protein>
<sequence length="189" mass="20485">MSITNYVFTGKARFYVKITDSLIPIFPKSRSATLPAIRCRAIYGMMKTGFSFVLLPSCLMLLAACSPTPSDRIAKNMPAYEQLPKEHQAKVARGELEKGMSPMAVLLAWGEPEQKMAGRMNGKNTERWIYTRSGTGWSLGLGGGGFRGRDSGIGTGIGVTMPLGSRPPVSCNVLFEDGKVIGWEAVNGF</sequence>
<accession>A0AAP8T8P8</accession>